<dbReference type="InterPro" id="IPR006171">
    <property type="entry name" value="TOPRIM_dom"/>
</dbReference>
<evidence type="ECO:0000313" key="9">
    <source>
        <dbReference type="EMBL" id="HHE04820.1"/>
    </source>
</evidence>
<dbReference type="PROSITE" id="PS52039">
    <property type="entry name" value="TOPO_IA_2"/>
    <property type="match status" value="1"/>
</dbReference>
<dbReference type="InterPro" id="IPR023405">
    <property type="entry name" value="Topo_IA_core_domain"/>
</dbReference>
<evidence type="ECO:0000256" key="4">
    <source>
        <dbReference type="ARBA" id="ARBA00023125"/>
    </source>
</evidence>
<dbReference type="GO" id="GO:0160097">
    <property type="term" value="F:reverse gyrase activity"/>
    <property type="evidence" value="ECO:0007669"/>
    <property type="project" value="UniProtKB-ARBA"/>
</dbReference>
<dbReference type="AlphaFoldDB" id="A0A7C5DD87"/>
<dbReference type="GO" id="GO:0005737">
    <property type="term" value="C:cytoplasm"/>
    <property type="evidence" value="ECO:0007669"/>
    <property type="project" value="UniProtKB-SubCell"/>
</dbReference>
<keyword evidence="2" id="KW-0963">Cytoplasm</keyword>
<dbReference type="Gene3D" id="3.40.50.140">
    <property type="match status" value="1"/>
</dbReference>
<dbReference type="PANTHER" id="PTHR43505">
    <property type="entry name" value="REVERSE GYRASE"/>
    <property type="match status" value="1"/>
</dbReference>
<keyword evidence="4" id="KW-0238">DNA-binding</keyword>
<dbReference type="EMBL" id="DRTB01000150">
    <property type="protein sequence ID" value="HHE04820.1"/>
    <property type="molecule type" value="Genomic_DNA"/>
</dbReference>
<dbReference type="Gene3D" id="2.60.510.20">
    <property type="match status" value="1"/>
</dbReference>
<dbReference type="NCBIfam" id="TIGR01054">
    <property type="entry name" value="rgy"/>
    <property type="match status" value="1"/>
</dbReference>
<dbReference type="InterPro" id="IPR013826">
    <property type="entry name" value="Topo_IA_cen_sub3"/>
</dbReference>
<dbReference type="SMART" id="SM00493">
    <property type="entry name" value="TOPRIM"/>
    <property type="match status" value="1"/>
</dbReference>
<dbReference type="GO" id="GO:0006265">
    <property type="term" value="P:DNA topological change"/>
    <property type="evidence" value="ECO:0007669"/>
    <property type="project" value="InterPro"/>
</dbReference>
<accession>A0A7C5DD87</accession>
<feature type="domain" description="Topo IA-type catalytic" evidence="8">
    <location>
        <begin position="205"/>
        <end position="503"/>
    </location>
</feature>
<dbReference type="Gene3D" id="1.10.290.10">
    <property type="entry name" value="Topoisomerase I, domain 4"/>
    <property type="match status" value="1"/>
</dbReference>
<dbReference type="InterPro" id="IPR013497">
    <property type="entry name" value="Topo_IA_cen"/>
</dbReference>
<dbReference type="Gene3D" id="1.10.460.10">
    <property type="entry name" value="Topoisomerase I, domain 2"/>
    <property type="match status" value="1"/>
</dbReference>
<proteinExistence type="inferred from homology"/>
<dbReference type="InterPro" id="IPR003602">
    <property type="entry name" value="Topo_IA_DNA-bd_dom"/>
</dbReference>
<keyword evidence="9" id="KW-0378">Hydrolase</keyword>
<dbReference type="GO" id="GO:0003677">
    <property type="term" value="F:DNA binding"/>
    <property type="evidence" value="ECO:0007669"/>
    <property type="project" value="UniProtKB-KW"/>
</dbReference>
<dbReference type="GO" id="GO:0016787">
    <property type="term" value="F:hydrolase activity"/>
    <property type="evidence" value="ECO:0007669"/>
    <property type="project" value="UniProtKB-KW"/>
</dbReference>
<dbReference type="InterPro" id="IPR013824">
    <property type="entry name" value="Topo_IA_cen_sub1"/>
</dbReference>
<evidence type="ECO:0000256" key="3">
    <source>
        <dbReference type="ARBA" id="ARBA00023029"/>
    </source>
</evidence>
<organism evidence="9">
    <name type="scientific">candidate division WOR-3 bacterium</name>
    <dbReference type="NCBI Taxonomy" id="2052148"/>
    <lineage>
        <taxon>Bacteria</taxon>
        <taxon>Bacteria division WOR-3</taxon>
    </lineage>
</organism>
<keyword evidence="3" id="KW-0799">Topoisomerase</keyword>
<dbReference type="InterPro" id="IPR003601">
    <property type="entry name" value="Topo_IA_2"/>
</dbReference>
<sequence length="503" mass="58042">DMDSVIKEIERDRERARLSISGDIPFEVKNLFRTTLVIVESPNKARTIAGFFGRPQSRLEGKLMAYEVPLGDRLLIITASLGHILDLVTDRGFFGVLNGDKFLPIYDTIKTCIKSSEQHTDVRYLKSHCDGEIRDKIDIVDGAKKIVFQVDEVYIATDPDSEGEKIAYDLYLLLRLFSDNIKRAEFHEIRPTAFRQAIEKPREFNINLVKAQMVRRILDRWVGFALSRVLWKQFGKNWLSAGRVQTPVLGWIIEREKATREKKGELILRINGYVVRILTDNVQTAQKVAENINSAKIYLSSSSIEEIIPPPPFTTDTILEEAWTKFRMDAKKVMMILQDLFEYGLITYHRTDSTRVSDAGKFQVARPYIQDKFGNELFYPRTWGTGGAHECIRPTRPIDEVGLRNMITAGVIEFANPQNAIKLYSLIFKRFIASQMRSVRVKKETLFIELPFFNFEKEVIIEVLAHGFDLIYRTFTIFNREEGIKIEKIRYRKVPAVPPFTQG</sequence>
<dbReference type="SMART" id="SM00437">
    <property type="entry name" value="TOP1Ac"/>
    <property type="match status" value="1"/>
</dbReference>
<evidence type="ECO:0000256" key="6">
    <source>
        <dbReference type="ARBA" id="ARBA00043976"/>
    </source>
</evidence>
<dbReference type="GO" id="GO:0003917">
    <property type="term" value="F:DNA topoisomerase type I (single strand cut, ATP-independent) activity"/>
    <property type="evidence" value="ECO:0007669"/>
    <property type="project" value="UniProtKB-EC"/>
</dbReference>
<dbReference type="EC" id="5.6.2.1" evidence="9"/>
<feature type="domain" description="Toprim" evidence="7">
    <location>
        <begin position="34"/>
        <end position="189"/>
    </location>
</feature>
<dbReference type="Proteomes" id="UP000886110">
    <property type="component" value="Unassembled WGS sequence"/>
</dbReference>
<comment type="caution">
    <text evidence="9">The sequence shown here is derived from an EMBL/GenBank/DDBJ whole genome shotgun (WGS) entry which is preliminary data.</text>
</comment>
<name>A0A7C5DD87_UNCW3</name>
<dbReference type="Pfam" id="PF01751">
    <property type="entry name" value="Toprim"/>
    <property type="match status" value="1"/>
</dbReference>
<evidence type="ECO:0000256" key="1">
    <source>
        <dbReference type="ARBA" id="ARBA00004496"/>
    </source>
</evidence>
<dbReference type="EC" id="3.6.4.12" evidence="9"/>
<keyword evidence="5 9" id="KW-0413">Isomerase</keyword>
<reference evidence="9" key="1">
    <citation type="journal article" date="2020" name="mSystems">
        <title>Genome- and Community-Level Interaction Insights into Carbon Utilization and Element Cycling Functions of Hydrothermarchaeota in Hydrothermal Sediment.</title>
        <authorList>
            <person name="Zhou Z."/>
            <person name="Liu Y."/>
            <person name="Xu W."/>
            <person name="Pan J."/>
            <person name="Luo Z.H."/>
            <person name="Li M."/>
        </authorList>
    </citation>
    <scope>NUCLEOTIDE SEQUENCE [LARGE SCALE GENOMIC DNA]</scope>
    <source>
        <strain evidence="9">HyVt-74</strain>
    </source>
</reference>
<evidence type="ECO:0000259" key="8">
    <source>
        <dbReference type="PROSITE" id="PS52039"/>
    </source>
</evidence>
<comment type="similarity">
    <text evidence="6">In the N-terminal section; belongs to the DEAD box helicase family. DDVD subfamily.</text>
</comment>
<feature type="non-terminal residue" evidence="9">
    <location>
        <position position="503"/>
    </location>
</feature>
<gene>
    <name evidence="9" type="primary">rgy</name>
    <name evidence="9" type="ORF">ENL19_02010</name>
</gene>
<evidence type="ECO:0000256" key="5">
    <source>
        <dbReference type="ARBA" id="ARBA00023235"/>
    </source>
</evidence>
<dbReference type="PANTHER" id="PTHR43505:SF1">
    <property type="entry name" value="REVERSE GYRASE"/>
    <property type="match status" value="1"/>
</dbReference>
<dbReference type="Pfam" id="PF01131">
    <property type="entry name" value="Topoisom_bac"/>
    <property type="match status" value="1"/>
</dbReference>
<dbReference type="SUPFAM" id="SSF56712">
    <property type="entry name" value="Prokaryotic type I DNA topoisomerase"/>
    <property type="match status" value="1"/>
</dbReference>
<dbReference type="GO" id="GO:0003678">
    <property type="term" value="F:DNA helicase activity"/>
    <property type="evidence" value="ECO:0007669"/>
    <property type="project" value="UniProtKB-EC"/>
</dbReference>
<evidence type="ECO:0000256" key="2">
    <source>
        <dbReference type="ARBA" id="ARBA00022490"/>
    </source>
</evidence>
<evidence type="ECO:0000259" key="7">
    <source>
        <dbReference type="PROSITE" id="PS50880"/>
    </source>
</evidence>
<feature type="non-terminal residue" evidence="9">
    <location>
        <position position="1"/>
    </location>
</feature>
<protein>
    <submittedName>
        <fullName evidence="9">Reverse gyrase</fullName>
        <ecNumber evidence="9">3.6.4.12</ecNumber>
        <ecNumber evidence="9">5.6.2.1</ecNumber>
    </submittedName>
</protein>
<dbReference type="PROSITE" id="PS50880">
    <property type="entry name" value="TOPRIM"/>
    <property type="match status" value="1"/>
</dbReference>
<dbReference type="SMART" id="SM00436">
    <property type="entry name" value="TOP1Bc"/>
    <property type="match status" value="1"/>
</dbReference>
<comment type="subcellular location">
    <subcellularLocation>
        <location evidence="1">Cytoplasm</location>
    </subcellularLocation>
</comment>
<dbReference type="PRINTS" id="PR00417">
    <property type="entry name" value="PRTPISMRASEI"/>
</dbReference>
<dbReference type="InterPro" id="IPR005736">
    <property type="entry name" value="Reverse_gyrase"/>
</dbReference>